<evidence type="ECO:0000313" key="2">
    <source>
        <dbReference type="EMBL" id="KZS88184.1"/>
    </source>
</evidence>
<feature type="transmembrane region" description="Helical" evidence="1">
    <location>
        <begin position="230"/>
        <end position="255"/>
    </location>
</feature>
<accession>A0A164NYX9</accession>
<feature type="transmembrane region" description="Helical" evidence="1">
    <location>
        <begin position="264"/>
        <end position="285"/>
    </location>
</feature>
<evidence type="ECO:0000313" key="3">
    <source>
        <dbReference type="Proteomes" id="UP000076722"/>
    </source>
</evidence>
<feature type="transmembrane region" description="Helical" evidence="1">
    <location>
        <begin position="145"/>
        <end position="164"/>
    </location>
</feature>
<feature type="transmembrane region" description="Helical" evidence="1">
    <location>
        <begin position="50"/>
        <end position="69"/>
    </location>
</feature>
<dbReference type="OrthoDB" id="2384193at2759"/>
<name>A0A164NYX9_9AGAM</name>
<keyword evidence="3" id="KW-1185">Reference proteome</keyword>
<feature type="transmembrane region" description="Helical" evidence="1">
    <location>
        <begin position="176"/>
        <end position="199"/>
    </location>
</feature>
<dbReference type="AlphaFoldDB" id="A0A164NYX9"/>
<feature type="transmembrane region" description="Helical" evidence="1">
    <location>
        <begin position="6"/>
        <end position="29"/>
    </location>
</feature>
<keyword evidence="1" id="KW-0472">Membrane</keyword>
<keyword evidence="1" id="KW-1133">Transmembrane helix</keyword>
<organism evidence="2 3">
    <name type="scientific">Sistotremastrum niveocremeum HHB9708</name>
    <dbReference type="NCBI Taxonomy" id="1314777"/>
    <lineage>
        <taxon>Eukaryota</taxon>
        <taxon>Fungi</taxon>
        <taxon>Dikarya</taxon>
        <taxon>Basidiomycota</taxon>
        <taxon>Agaricomycotina</taxon>
        <taxon>Agaricomycetes</taxon>
        <taxon>Sistotremastrales</taxon>
        <taxon>Sistotremastraceae</taxon>
        <taxon>Sertulicium</taxon>
        <taxon>Sertulicium niveocremeum</taxon>
    </lineage>
</organism>
<sequence>MDQASFAPFILWSALALMSASYFLLHIWKYDRFRCLRLSFGPTTCRFRRFMIYSYLISLPLLLAYSIGFTTLKISEGLKITPEGVISKPAIDWTPYHQSLIFPLNLSFSVAWAFETTTHLEELCFWLFLLHAEDDNIDWLRSRFFYLWSGGSMVALITLPLVAILTRHDYAKSQALVYLIGSIFGIVLTLCFIPILFVFPEFIQSLKDLNVERDILLRLLKFHELNTTRVIYRFVFLIPLLIVGIDGVSSSHAILGRSLVRTDILTIIAGLGAAISSFITVQIFFPRSIEVDLQRQERRESARRIRNLSISNSHNACDDSMQCIRPSPYLLQTGVAVPYHFSPDFIQVPPPNPVDRVNSLGGAENRIARLFVQNDASVCSSRLTLQGVEDVKSLMNIPAQREKLDRNHDLELSKSIGLPPPPPDLARYPLTKENLAKHTELSVKERRRSSLHPLLKTFLTPPDTIDPAFWAYEP</sequence>
<dbReference type="EMBL" id="KV419439">
    <property type="protein sequence ID" value="KZS88184.1"/>
    <property type="molecule type" value="Genomic_DNA"/>
</dbReference>
<evidence type="ECO:0000256" key="1">
    <source>
        <dbReference type="SAM" id="Phobius"/>
    </source>
</evidence>
<dbReference type="Proteomes" id="UP000076722">
    <property type="component" value="Unassembled WGS sequence"/>
</dbReference>
<reference evidence="2 3" key="1">
    <citation type="journal article" date="2016" name="Mol. Biol. Evol.">
        <title>Comparative Genomics of Early-Diverging Mushroom-Forming Fungi Provides Insights into the Origins of Lignocellulose Decay Capabilities.</title>
        <authorList>
            <person name="Nagy L.G."/>
            <person name="Riley R."/>
            <person name="Tritt A."/>
            <person name="Adam C."/>
            <person name="Daum C."/>
            <person name="Floudas D."/>
            <person name="Sun H."/>
            <person name="Yadav J.S."/>
            <person name="Pangilinan J."/>
            <person name="Larsson K.H."/>
            <person name="Matsuura K."/>
            <person name="Barry K."/>
            <person name="Labutti K."/>
            <person name="Kuo R."/>
            <person name="Ohm R.A."/>
            <person name="Bhattacharya S.S."/>
            <person name="Shirouzu T."/>
            <person name="Yoshinaga Y."/>
            <person name="Martin F.M."/>
            <person name="Grigoriev I.V."/>
            <person name="Hibbett D.S."/>
        </authorList>
    </citation>
    <scope>NUCLEOTIDE SEQUENCE [LARGE SCALE GENOMIC DNA]</scope>
    <source>
        <strain evidence="2 3">HHB9708</strain>
    </source>
</reference>
<dbReference type="STRING" id="1314777.A0A164NYX9"/>
<keyword evidence="1" id="KW-0812">Transmembrane</keyword>
<proteinExistence type="predicted"/>
<protein>
    <submittedName>
        <fullName evidence="2">Uncharacterized protein</fullName>
    </submittedName>
</protein>
<gene>
    <name evidence="2" type="ORF">SISNIDRAFT_460050</name>
</gene>